<dbReference type="InterPro" id="IPR005467">
    <property type="entry name" value="His_kinase_dom"/>
</dbReference>
<keyword evidence="8" id="KW-1185">Reference proteome</keyword>
<evidence type="ECO:0000259" key="6">
    <source>
        <dbReference type="PROSITE" id="PS50110"/>
    </source>
</evidence>
<evidence type="ECO:0000313" key="7">
    <source>
        <dbReference type="EMBL" id="TWU51992.1"/>
    </source>
</evidence>
<comment type="catalytic activity">
    <reaction evidence="1">
        <text>ATP + protein L-histidine = ADP + protein N-phospho-L-histidine.</text>
        <dbReference type="EC" id="2.7.13.3"/>
    </reaction>
</comment>
<dbReference type="InterPro" id="IPR036890">
    <property type="entry name" value="HATPase_C_sf"/>
</dbReference>
<evidence type="ECO:0000313" key="8">
    <source>
        <dbReference type="Proteomes" id="UP000317977"/>
    </source>
</evidence>
<dbReference type="SUPFAM" id="SSF55874">
    <property type="entry name" value="ATPase domain of HSP90 chaperone/DNA topoisomerase II/histidine kinase"/>
    <property type="match status" value="1"/>
</dbReference>
<dbReference type="EC" id="2.7.13.3" evidence="2"/>
<dbReference type="PANTHER" id="PTHR43065">
    <property type="entry name" value="SENSOR HISTIDINE KINASE"/>
    <property type="match status" value="1"/>
</dbReference>
<dbReference type="Proteomes" id="UP000317977">
    <property type="component" value="Unassembled WGS sequence"/>
</dbReference>
<dbReference type="InterPro" id="IPR011006">
    <property type="entry name" value="CheY-like_superfamily"/>
</dbReference>
<dbReference type="CDD" id="cd00156">
    <property type="entry name" value="REC"/>
    <property type="match status" value="1"/>
</dbReference>
<gene>
    <name evidence="7" type="primary">fixL_3</name>
    <name evidence="7" type="ORF">Poly59_35890</name>
</gene>
<evidence type="ECO:0000256" key="2">
    <source>
        <dbReference type="ARBA" id="ARBA00012438"/>
    </source>
</evidence>
<feature type="modified residue" description="4-aspartylphosphate" evidence="3">
    <location>
        <position position="56"/>
    </location>
</feature>
<evidence type="ECO:0000256" key="4">
    <source>
        <dbReference type="SAM" id="Coils"/>
    </source>
</evidence>
<dbReference type="OrthoDB" id="7568856at2"/>
<comment type="caution">
    <text evidence="7">The sequence shown here is derived from an EMBL/GenBank/DDBJ whole genome shotgun (WGS) entry which is preliminary data.</text>
</comment>
<proteinExistence type="predicted"/>
<dbReference type="PRINTS" id="PR00344">
    <property type="entry name" value="BCTRLSENSOR"/>
</dbReference>
<organism evidence="7 8">
    <name type="scientific">Rubripirellula reticaptiva</name>
    <dbReference type="NCBI Taxonomy" id="2528013"/>
    <lineage>
        <taxon>Bacteria</taxon>
        <taxon>Pseudomonadati</taxon>
        <taxon>Planctomycetota</taxon>
        <taxon>Planctomycetia</taxon>
        <taxon>Pirellulales</taxon>
        <taxon>Pirellulaceae</taxon>
        <taxon>Rubripirellula</taxon>
    </lineage>
</organism>
<dbReference type="AlphaFoldDB" id="A0A5C6ESJ4"/>
<dbReference type="PROSITE" id="PS50110">
    <property type="entry name" value="RESPONSE_REGULATORY"/>
    <property type="match status" value="1"/>
</dbReference>
<dbReference type="Gene3D" id="3.30.565.10">
    <property type="entry name" value="Histidine kinase-like ATPase, C-terminal domain"/>
    <property type="match status" value="1"/>
</dbReference>
<dbReference type="SUPFAM" id="SSF52172">
    <property type="entry name" value="CheY-like"/>
    <property type="match status" value="1"/>
</dbReference>
<dbReference type="Gene3D" id="3.40.50.2300">
    <property type="match status" value="1"/>
</dbReference>
<dbReference type="Pfam" id="PF02518">
    <property type="entry name" value="HATPase_c"/>
    <property type="match status" value="1"/>
</dbReference>
<dbReference type="GO" id="GO:0004673">
    <property type="term" value="F:protein histidine kinase activity"/>
    <property type="evidence" value="ECO:0007669"/>
    <property type="project" value="UniProtKB-EC"/>
</dbReference>
<dbReference type="GO" id="GO:0000160">
    <property type="term" value="P:phosphorelay signal transduction system"/>
    <property type="evidence" value="ECO:0007669"/>
    <property type="project" value="InterPro"/>
</dbReference>
<name>A0A5C6ESJ4_9BACT</name>
<keyword evidence="4" id="KW-0175">Coiled coil</keyword>
<evidence type="ECO:0000259" key="5">
    <source>
        <dbReference type="PROSITE" id="PS50109"/>
    </source>
</evidence>
<feature type="domain" description="Histidine kinase" evidence="5">
    <location>
        <begin position="166"/>
        <end position="379"/>
    </location>
</feature>
<dbReference type="InterPro" id="IPR003594">
    <property type="entry name" value="HATPase_dom"/>
</dbReference>
<keyword evidence="3" id="KW-0597">Phosphoprotein</keyword>
<dbReference type="PANTHER" id="PTHR43065:SF42">
    <property type="entry name" value="TWO-COMPONENT SENSOR PPRA"/>
    <property type="match status" value="1"/>
</dbReference>
<protein>
    <recommendedName>
        <fullName evidence="2">histidine kinase</fullName>
        <ecNumber evidence="2">2.7.13.3</ecNumber>
    </recommendedName>
</protein>
<dbReference type="InterPro" id="IPR001789">
    <property type="entry name" value="Sig_transdc_resp-reg_receiver"/>
</dbReference>
<dbReference type="InterPro" id="IPR004358">
    <property type="entry name" value="Sig_transdc_His_kin-like_C"/>
</dbReference>
<accession>A0A5C6ESJ4</accession>
<feature type="domain" description="Response regulatory" evidence="6">
    <location>
        <begin position="8"/>
        <end position="121"/>
    </location>
</feature>
<evidence type="ECO:0000256" key="1">
    <source>
        <dbReference type="ARBA" id="ARBA00000085"/>
    </source>
</evidence>
<dbReference type="Pfam" id="PF00072">
    <property type="entry name" value="Response_reg"/>
    <property type="match status" value="1"/>
</dbReference>
<dbReference type="SMART" id="SM00387">
    <property type="entry name" value="HATPase_c"/>
    <property type="match status" value="1"/>
</dbReference>
<dbReference type="EMBL" id="SJPX01000003">
    <property type="protein sequence ID" value="TWU51992.1"/>
    <property type="molecule type" value="Genomic_DNA"/>
</dbReference>
<dbReference type="SMART" id="SM00448">
    <property type="entry name" value="REC"/>
    <property type="match status" value="1"/>
</dbReference>
<keyword evidence="7" id="KW-0808">Transferase</keyword>
<dbReference type="RefSeq" id="WP_146535226.1">
    <property type="nucleotide sequence ID" value="NZ_SJPX01000003.1"/>
</dbReference>
<evidence type="ECO:0000256" key="3">
    <source>
        <dbReference type="PROSITE-ProRule" id="PRU00169"/>
    </source>
</evidence>
<dbReference type="Gene3D" id="1.10.287.130">
    <property type="match status" value="1"/>
</dbReference>
<feature type="coiled-coil region" evidence="4">
    <location>
        <begin position="123"/>
        <end position="150"/>
    </location>
</feature>
<dbReference type="PROSITE" id="PS50109">
    <property type="entry name" value="HIS_KIN"/>
    <property type="match status" value="1"/>
</dbReference>
<sequence>MNFEDNISILLIEDDDIDAECVRRSLPKCTALHRASTLQSALAVLSDMPLDLILLDPGLPDSSGVDSFLRIRESSPELPIVVLTGFQDKELAVQIIRLGAQDYLLKDQLDERAMQALRFAVERGRLLRKLEDEQAQREQLASKLREQEQSLAHLGRVALMGELVAEITHEVSQPLNVISALVGALEVSHQQSVVDTAQNAILIKNLSDANLHAGAILQRLREFIRDKTTTFDTFDIKELIISTIDFVDSERRRRKITIKHDFTNGRLFALGNTTQIQQVIVNLLRNAFDAMMNLPESNRLVTVRAYQQDSTVCVEVIDQGSGLELETAAAFSAFKTTKSEGLGMGLAICSRILHNHHGRITHLPSDRPGSTFRFELPSS</sequence>
<reference evidence="7 8" key="1">
    <citation type="submission" date="2019-02" db="EMBL/GenBank/DDBJ databases">
        <title>Deep-cultivation of Planctomycetes and their phenomic and genomic characterization uncovers novel biology.</title>
        <authorList>
            <person name="Wiegand S."/>
            <person name="Jogler M."/>
            <person name="Boedeker C."/>
            <person name="Pinto D."/>
            <person name="Vollmers J."/>
            <person name="Rivas-Marin E."/>
            <person name="Kohn T."/>
            <person name="Peeters S.H."/>
            <person name="Heuer A."/>
            <person name="Rast P."/>
            <person name="Oberbeckmann S."/>
            <person name="Bunk B."/>
            <person name="Jeske O."/>
            <person name="Meyerdierks A."/>
            <person name="Storesund J.E."/>
            <person name="Kallscheuer N."/>
            <person name="Luecker S."/>
            <person name="Lage O.M."/>
            <person name="Pohl T."/>
            <person name="Merkel B.J."/>
            <person name="Hornburger P."/>
            <person name="Mueller R.-W."/>
            <person name="Bruemmer F."/>
            <person name="Labrenz M."/>
            <person name="Spormann A.M."/>
            <person name="Op Den Camp H."/>
            <person name="Overmann J."/>
            <person name="Amann R."/>
            <person name="Jetten M.S.M."/>
            <person name="Mascher T."/>
            <person name="Medema M.H."/>
            <person name="Devos D.P."/>
            <person name="Kaster A.-K."/>
            <person name="Ovreas L."/>
            <person name="Rohde M."/>
            <person name="Galperin M.Y."/>
            <person name="Jogler C."/>
        </authorList>
    </citation>
    <scope>NUCLEOTIDE SEQUENCE [LARGE SCALE GENOMIC DNA]</scope>
    <source>
        <strain evidence="7 8">Poly59</strain>
    </source>
</reference>